<dbReference type="EMBL" id="GBRH01177617">
    <property type="protein sequence ID" value="JAE20279.1"/>
    <property type="molecule type" value="Transcribed_RNA"/>
</dbReference>
<organism evidence="1">
    <name type="scientific">Arundo donax</name>
    <name type="common">Giant reed</name>
    <name type="synonym">Donax arundinaceus</name>
    <dbReference type="NCBI Taxonomy" id="35708"/>
    <lineage>
        <taxon>Eukaryota</taxon>
        <taxon>Viridiplantae</taxon>
        <taxon>Streptophyta</taxon>
        <taxon>Embryophyta</taxon>
        <taxon>Tracheophyta</taxon>
        <taxon>Spermatophyta</taxon>
        <taxon>Magnoliopsida</taxon>
        <taxon>Liliopsida</taxon>
        <taxon>Poales</taxon>
        <taxon>Poaceae</taxon>
        <taxon>PACMAD clade</taxon>
        <taxon>Arundinoideae</taxon>
        <taxon>Arundineae</taxon>
        <taxon>Arundo</taxon>
    </lineage>
</organism>
<accession>A0A0A9GA05</accession>
<proteinExistence type="predicted"/>
<name>A0A0A9GA05_ARUDO</name>
<reference evidence="1" key="1">
    <citation type="submission" date="2014-09" db="EMBL/GenBank/DDBJ databases">
        <authorList>
            <person name="Magalhaes I.L.F."/>
            <person name="Oliveira U."/>
            <person name="Santos F.R."/>
            <person name="Vidigal T.H.D.A."/>
            <person name="Brescovit A.D."/>
            <person name="Santos A.J."/>
        </authorList>
    </citation>
    <scope>NUCLEOTIDE SEQUENCE</scope>
    <source>
        <tissue evidence="1">Shoot tissue taken approximately 20 cm above the soil surface</tissue>
    </source>
</reference>
<evidence type="ECO:0000313" key="1">
    <source>
        <dbReference type="EMBL" id="JAE20279.1"/>
    </source>
</evidence>
<sequence>MLQYSARSVSVILAGAPSKRTKAYITVLVIQACQSFYHGVNFLLHRWLRILSFLSTFAF</sequence>
<reference evidence="1" key="2">
    <citation type="journal article" date="2015" name="Data Brief">
        <title>Shoot transcriptome of the giant reed, Arundo donax.</title>
        <authorList>
            <person name="Barrero R.A."/>
            <person name="Guerrero F.D."/>
            <person name="Moolhuijzen P."/>
            <person name="Goolsby J.A."/>
            <person name="Tidwell J."/>
            <person name="Bellgard S.E."/>
            <person name="Bellgard M.I."/>
        </authorList>
    </citation>
    <scope>NUCLEOTIDE SEQUENCE</scope>
    <source>
        <tissue evidence="1">Shoot tissue taken approximately 20 cm above the soil surface</tissue>
    </source>
</reference>
<dbReference type="PROSITE" id="PS51257">
    <property type="entry name" value="PROKAR_LIPOPROTEIN"/>
    <property type="match status" value="1"/>
</dbReference>
<protein>
    <submittedName>
        <fullName evidence="1">Uncharacterized protein</fullName>
    </submittedName>
</protein>
<dbReference type="AlphaFoldDB" id="A0A0A9GA05"/>